<evidence type="ECO:0000313" key="3">
    <source>
        <dbReference type="EMBL" id="HIX37044.1"/>
    </source>
</evidence>
<dbReference type="Gene3D" id="1.10.150.310">
    <property type="entry name" value="Tex RuvX-like domain-like"/>
    <property type="match status" value="1"/>
</dbReference>
<dbReference type="NCBIfam" id="TIGR00426">
    <property type="entry name" value="competence protein ComEA helix-hairpin-helix repeat region"/>
    <property type="match status" value="1"/>
</dbReference>
<evidence type="ECO:0000256" key="1">
    <source>
        <dbReference type="SAM" id="MobiDB-lite"/>
    </source>
</evidence>
<feature type="compositionally biased region" description="Acidic residues" evidence="1">
    <location>
        <begin position="42"/>
        <end position="51"/>
    </location>
</feature>
<dbReference type="EMBL" id="DXFG01000079">
    <property type="protein sequence ID" value="HIX37044.1"/>
    <property type="molecule type" value="Genomic_DNA"/>
</dbReference>
<evidence type="ECO:0000259" key="2">
    <source>
        <dbReference type="SMART" id="SM00278"/>
    </source>
</evidence>
<dbReference type="InterPro" id="IPR051675">
    <property type="entry name" value="Endo/Exo/Phosphatase_dom_1"/>
</dbReference>
<dbReference type="PANTHER" id="PTHR21180">
    <property type="entry name" value="ENDONUCLEASE/EXONUCLEASE/PHOSPHATASE FAMILY DOMAIN-CONTAINING PROTEIN 1"/>
    <property type="match status" value="1"/>
</dbReference>
<dbReference type="Proteomes" id="UP000824230">
    <property type="component" value="Unassembled WGS sequence"/>
</dbReference>
<dbReference type="Pfam" id="PF10531">
    <property type="entry name" value="SLBB"/>
    <property type="match status" value="1"/>
</dbReference>
<dbReference type="Gene3D" id="3.10.560.10">
    <property type="entry name" value="Outer membrane lipoprotein wza domain like"/>
    <property type="match status" value="1"/>
</dbReference>
<gene>
    <name evidence="3" type="ORF">H9738_04130</name>
</gene>
<dbReference type="SUPFAM" id="SSF47781">
    <property type="entry name" value="RuvA domain 2-like"/>
    <property type="match status" value="1"/>
</dbReference>
<dbReference type="SMART" id="SM00278">
    <property type="entry name" value="HhH1"/>
    <property type="match status" value="2"/>
</dbReference>
<keyword evidence="3" id="KW-0238">DNA-binding</keyword>
<reference evidence="3" key="1">
    <citation type="journal article" date="2021" name="PeerJ">
        <title>Extensive microbial diversity within the chicken gut microbiome revealed by metagenomics and culture.</title>
        <authorList>
            <person name="Gilroy R."/>
            <person name="Ravi A."/>
            <person name="Getino M."/>
            <person name="Pursley I."/>
            <person name="Horton D.L."/>
            <person name="Alikhan N.F."/>
            <person name="Baker D."/>
            <person name="Gharbi K."/>
            <person name="Hall N."/>
            <person name="Watson M."/>
            <person name="Adriaenssens E.M."/>
            <person name="Foster-Nyarko E."/>
            <person name="Jarju S."/>
            <person name="Secka A."/>
            <person name="Antonio M."/>
            <person name="Oren A."/>
            <person name="Chaudhuri R.R."/>
            <person name="La Ragione R."/>
            <person name="Hildebrand F."/>
            <person name="Pallen M.J."/>
        </authorList>
    </citation>
    <scope>NUCLEOTIDE SEQUENCE</scope>
    <source>
        <strain evidence="3">ChiHjej12B11-1927</strain>
    </source>
</reference>
<dbReference type="InterPro" id="IPR019554">
    <property type="entry name" value="Soluble_ligand-bd"/>
</dbReference>
<dbReference type="GO" id="GO:0003677">
    <property type="term" value="F:DNA binding"/>
    <property type="evidence" value="ECO:0007669"/>
    <property type="project" value="UniProtKB-KW"/>
</dbReference>
<comment type="caution">
    <text evidence="3">The sequence shown here is derived from an EMBL/GenBank/DDBJ whole genome shotgun (WGS) entry which is preliminary data.</text>
</comment>
<dbReference type="InterPro" id="IPR003583">
    <property type="entry name" value="Hlx-hairpin-Hlx_DNA-bd_motif"/>
</dbReference>
<accession>A0A9D1VL34</accession>
<feature type="region of interest" description="Disordered" evidence="1">
    <location>
        <begin position="33"/>
        <end position="72"/>
    </location>
</feature>
<organism evidence="3 4">
    <name type="scientific">Candidatus Blautia pullistercoris</name>
    <dbReference type="NCBI Taxonomy" id="2838499"/>
    <lineage>
        <taxon>Bacteria</taxon>
        <taxon>Bacillati</taxon>
        <taxon>Bacillota</taxon>
        <taxon>Clostridia</taxon>
        <taxon>Lachnospirales</taxon>
        <taxon>Lachnospiraceae</taxon>
        <taxon>Blautia</taxon>
    </lineage>
</organism>
<feature type="domain" description="Helix-hairpin-helix DNA-binding motif class 1" evidence="2">
    <location>
        <begin position="203"/>
        <end position="222"/>
    </location>
</feature>
<proteinExistence type="predicted"/>
<protein>
    <submittedName>
        <fullName evidence="3">ComEA family DNA-binding protein</fullName>
    </submittedName>
</protein>
<dbReference type="InterPro" id="IPR004509">
    <property type="entry name" value="Competence_ComEA_HhH"/>
</dbReference>
<dbReference type="Pfam" id="PF12836">
    <property type="entry name" value="HHH_3"/>
    <property type="match status" value="1"/>
</dbReference>
<feature type="domain" description="Helix-hairpin-helix DNA-binding motif class 1" evidence="2">
    <location>
        <begin position="173"/>
        <end position="192"/>
    </location>
</feature>
<reference evidence="3" key="2">
    <citation type="submission" date="2021-04" db="EMBL/GenBank/DDBJ databases">
        <authorList>
            <person name="Gilroy R."/>
        </authorList>
    </citation>
    <scope>NUCLEOTIDE SEQUENCE</scope>
    <source>
        <strain evidence="3">ChiHjej12B11-1927</strain>
    </source>
</reference>
<dbReference type="PROSITE" id="PS51257">
    <property type="entry name" value="PROKAR_LIPOPROTEIN"/>
    <property type="match status" value="1"/>
</dbReference>
<dbReference type="GO" id="GO:0015627">
    <property type="term" value="C:type II protein secretion system complex"/>
    <property type="evidence" value="ECO:0007669"/>
    <property type="project" value="TreeGrafter"/>
</dbReference>
<sequence>MKIKRKFLPVIFLSTAIVLSACRGEKEQILIGRDEVLSRETDNEEVEEQEGSESFPEKEDQEPGDTGTAREKLPSIWVDVSGAVRSPGVYQLEKGSRVFQAIEAAGGFTEEADSQWLNQAAAIADGEKILVYTREETRALKEQGVFSPRETTEQKNSETGEQGRININQASLEELQEIPGIGEVRAQAIIDYREEAGGFGSIEDIQQVSGIKGKTFEKIEAYITVE</sequence>
<dbReference type="InterPro" id="IPR010994">
    <property type="entry name" value="RuvA_2-like"/>
</dbReference>
<evidence type="ECO:0000313" key="4">
    <source>
        <dbReference type="Proteomes" id="UP000824230"/>
    </source>
</evidence>
<dbReference type="GO" id="GO:0015628">
    <property type="term" value="P:protein secretion by the type II secretion system"/>
    <property type="evidence" value="ECO:0007669"/>
    <property type="project" value="TreeGrafter"/>
</dbReference>
<dbReference type="PANTHER" id="PTHR21180:SF32">
    <property type="entry name" value="ENDONUCLEASE_EXONUCLEASE_PHOSPHATASE FAMILY DOMAIN-CONTAINING PROTEIN 1"/>
    <property type="match status" value="1"/>
</dbReference>
<name>A0A9D1VL34_9FIRM</name>
<dbReference type="GO" id="GO:0006281">
    <property type="term" value="P:DNA repair"/>
    <property type="evidence" value="ECO:0007669"/>
    <property type="project" value="InterPro"/>
</dbReference>
<dbReference type="AlphaFoldDB" id="A0A9D1VL34"/>